<sequence>MEREEPSRGAIDGDERDNAVIGPGDVNEPGLTMGRLKKNQRPTDEMLEEALRMSSRESQELNEEIGEGRRSICLFKGKFNS</sequence>
<organism evidence="4">
    <name type="scientific">Haemonchus placei</name>
    <name type="common">Barber's pole worm</name>
    <dbReference type="NCBI Taxonomy" id="6290"/>
    <lineage>
        <taxon>Eukaryota</taxon>
        <taxon>Metazoa</taxon>
        <taxon>Ecdysozoa</taxon>
        <taxon>Nematoda</taxon>
        <taxon>Chromadorea</taxon>
        <taxon>Rhabditida</taxon>
        <taxon>Rhabditina</taxon>
        <taxon>Rhabditomorpha</taxon>
        <taxon>Strongyloidea</taxon>
        <taxon>Trichostrongylidae</taxon>
        <taxon>Haemonchus</taxon>
    </lineage>
</organism>
<dbReference type="WBParaSite" id="HPLM_0001982601-mRNA-1">
    <property type="protein sequence ID" value="HPLM_0001982601-mRNA-1"/>
    <property type="gene ID" value="HPLM_0001982601"/>
</dbReference>
<evidence type="ECO:0000313" key="3">
    <source>
        <dbReference type="Proteomes" id="UP000268014"/>
    </source>
</evidence>
<dbReference type="EMBL" id="UZAF01021615">
    <property type="protein sequence ID" value="VDO79534.1"/>
    <property type="molecule type" value="Genomic_DNA"/>
</dbReference>
<protein>
    <submittedName>
        <fullName evidence="2 4">Uncharacterized protein</fullName>
    </submittedName>
</protein>
<name>A0A0N4X634_HAEPC</name>
<gene>
    <name evidence="2" type="ORF">HPLM_LOCUS19818</name>
</gene>
<reference evidence="4" key="1">
    <citation type="submission" date="2017-02" db="UniProtKB">
        <authorList>
            <consortium name="WormBaseParasite"/>
        </authorList>
    </citation>
    <scope>IDENTIFICATION</scope>
</reference>
<reference evidence="2 3" key="2">
    <citation type="submission" date="2018-11" db="EMBL/GenBank/DDBJ databases">
        <authorList>
            <consortium name="Pathogen Informatics"/>
        </authorList>
    </citation>
    <scope>NUCLEOTIDE SEQUENCE [LARGE SCALE GENOMIC DNA]</scope>
    <source>
        <strain evidence="2 3">MHpl1</strain>
    </source>
</reference>
<keyword evidence="3" id="KW-1185">Reference proteome</keyword>
<evidence type="ECO:0000313" key="4">
    <source>
        <dbReference type="WBParaSite" id="HPLM_0001982601-mRNA-1"/>
    </source>
</evidence>
<feature type="compositionally biased region" description="Basic and acidic residues" evidence="1">
    <location>
        <begin position="1"/>
        <end position="18"/>
    </location>
</feature>
<feature type="region of interest" description="Disordered" evidence="1">
    <location>
        <begin position="1"/>
        <end position="42"/>
    </location>
</feature>
<proteinExistence type="predicted"/>
<dbReference type="AlphaFoldDB" id="A0A0N4X634"/>
<evidence type="ECO:0000256" key="1">
    <source>
        <dbReference type="SAM" id="MobiDB-lite"/>
    </source>
</evidence>
<dbReference type="Proteomes" id="UP000268014">
    <property type="component" value="Unassembled WGS sequence"/>
</dbReference>
<accession>A0A0N4X634</accession>
<evidence type="ECO:0000313" key="2">
    <source>
        <dbReference type="EMBL" id="VDO79534.1"/>
    </source>
</evidence>